<name>A0A5B0WA65_RHITR</name>
<dbReference type="AlphaFoldDB" id="A0A5B0WA65"/>
<evidence type="ECO:0000313" key="1">
    <source>
        <dbReference type="EMBL" id="KAA1183687.1"/>
    </source>
</evidence>
<comment type="caution">
    <text evidence="1">The sequence shown here is derived from an EMBL/GenBank/DDBJ whole genome shotgun (WGS) entry which is preliminary data.</text>
</comment>
<organism evidence="1 2">
    <name type="scientific">Rhizobium tropici</name>
    <dbReference type="NCBI Taxonomy" id="398"/>
    <lineage>
        <taxon>Bacteria</taxon>
        <taxon>Pseudomonadati</taxon>
        <taxon>Pseudomonadota</taxon>
        <taxon>Alphaproteobacteria</taxon>
        <taxon>Hyphomicrobiales</taxon>
        <taxon>Rhizobiaceae</taxon>
        <taxon>Rhizobium/Agrobacterium group</taxon>
        <taxon>Rhizobium</taxon>
    </lineage>
</organism>
<gene>
    <name evidence="1" type="ORF">FP026_06525</name>
</gene>
<evidence type="ECO:0000313" key="2">
    <source>
        <dbReference type="Proteomes" id="UP000323608"/>
    </source>
</evidence>
<dbReference type="Proteomes" id="UP000323608">
    <property type="component" value="Unassembled WGS sequence"/>
</dbReference>
<sequence length="99" mass="11037">MERFRRVMSGCLSPKQTDTLQKVLTSITKQPWFDDSEHSRDILAERLAILIKMGIENAAHLQTVGVSWAVSDFVRNGARTGRVKPANNGRGIERLSITG</sequence>
<dbReference type="EMBL" id="VNIP01000004">
    <property type="protein sequence ID" value="KAA1183687.1"/>
    <property type="molecule type" value="Genomic_DNA"/>
</dbReference>
<protein>
    <submittedName>
        <fullName evidence="1">Uncharacterized protein</fullName>
    </submittedName>
</protein>
<dbReference type="OrthoDB" id="8399701at2"/>
<proteinExistence type="predicted"/>
<reference evidence="1 2" key="1">
    <citation type="submission" date="2019-07" db="EMBL/GenBank/DDBJ databases">
        <title>The Draft Genome Sequence of Rhizobium tropici SARCC-755 Associated with Superior Nodulation on Pigeonpea (Cajanus cajan (L.) Millsp.).</title>
        <authorList>
            <person name="Bopape F.L."/>
            <person name="Hassen A.I."/>
            <person name="Swanevelder Z.H."/>
            <person name="Gwata E.T."/>
        </authorList>
    </citation>
    <scope>NUCLEOTIDE SEQUENCE [LARGE SCALE GENOMIC DNA]</scope>
    <source>
        <strain evidence="1 2">SARCC-755</strain>
    </source>
</reference>
<dbReference type="RefSeq" id="WP_149633816.1">
    <property type="nucleotide sequence ID" value="NZ_VNIP01000004.1"/>
</dbReference>
<accession>A0A5B0WA65</accession>